<dbReference type="InterPro" id="IPR008978">
    <property type="entry name" value="HSP20-like_chaperone"/>
</dbReference>
<evidence type="ECO:0000313" key="5">
    <source>
        <dbReference type="EMBL" id="GAV51522.1"/>
    </source>
</evidence>
<dbReference type="AlphaFoldDB" id="A0A1Q3A743"/>
<dbReference type="Gene3D" id="2.60.40.790">
    <property type="match status" value="1"/>
</dbReference>
<evidence type="ECO:0000256" key="1">
    <source>
        <dbReference type="ARBA" id="ARBA00023016"/>
    </source>
</evidence>
<dbReference type="Pfam" id="PF00011">
    <property type="entry name" value="HSP20"/>
    <property type="match status" value="1"/>
</dbReference>
<dbReference type="InterPro" id="IPR031107">
    <property type="entry name" value="Small_HSP"/>
</dbReference>
<dbReference type="EMBL" id="BDGX01000030">
    <property type="protein sequence ID" value="GAV51522.1"/>
    <property type="molecule type" value="Genomic_DNA"/>
</dbReference>
<evidence type="ECO:0000313" key="6">
    <source>
        <dbReference type="Proteomes" id="UP000187013"/>
    </source>
</evidence>
<organism evidence="5 6">
    <name type="scientific">Zygosaccharomyces rouxii</name>
    <dbReference type="NCBI Taxonomy" id="4956"/>
    <lineage>
        <taxon>Eukaryota</taxon>
        <taxon>Fungi</taxon>
        <taxon>Dikarya</taxon>
        <taxon>Ascomycota</taxon>
        <taxon>Saccharomycotina</taxon>
        <taxon>Saccharomycetes</taxon>
        <taxon>Saccharomycetales</taxon>
        <taxon>Saccharomycetaceae</taxon>
        <taxon>Zygosaccharomyces</taxon>
    </lineage>
</organism>
<comment type="similarity">
    <text evidence="2 3">Belongs to the small heat shock protein (HSP20) family.</text>
</comment>
<dbReference type="Proteomes" id="UP000187013">
    <property type="component" value="Unassembled WGS sequence"/>
</dbReference>
<accession>A0A1Q3A743</accession>
<proteinExistence type="inferred from homology"/>
<feature type="domain" description="SHSP" evidence="4">
    <location>
        <begin position="71"/>
        <end position="192"/>
    </location>
</feature>
<gene>
    <name evidence="5" type="ORF">ZYGR_0AD07050</name>
</gene>
<evidence type="ECO:0000256" key="2">
    <source>
        <dbReference type="PROSITE-ProRule" id="PRU00285"/>
    </source>
</evidence>
<dbReference type="SUPFAM" id="SSF49764">
    <property type="entry name" value="HSP20-like chaperones"/>
    <property type="match status" value="1"/>
</dbReference>
<dbReference type="PROSITE" id="PS01031">
    <property type="entry name" value="SHSP"/>
    <property type="match status" value="1"/>
</dbReference>
<reference evidence="5 6" key="1">
    <citation type="submission" date="2016-08" db="EMBL/GenBank/DDBJ databases">
        <title>Draft genome sequence of allopolyploid Zygosaccharomyces rouxii.</title>
        <authorList>
            <person name="Watanabe J."/>
            <person name="Uehara K."/>
            <person name="Mogi Y."/>
            <person name="Tsukioka Y."/>
        </authorList>
    </citation>
    <scope>NUCLEOTIDE SEQUENCE [LARGE SCALE GENOMIC DNA]</scope>
    <source>
        <strain evidence="5 6">NBRC 110957</strain>
    </source>
</reference>
<dbReference type="CDD" id="cd06464">
    <property type="entry name" value="ACD_sHsps-like"/>
    <property type="match status" value="1"/>
</dbReference>
<evidence type="ECO:0000259" key="4">
    <source>
        <dbReference type="PROSITE" id="PS01031"/>
    </source>
</evidence>
<dbReference type="InterPro" id="IPR002068">
    <property type="entry name" value="A-crystallin/Hsp20_dom"/>
</dbReference>
<name>A0A1Q3A743_ZYGRO</name>
<evidence type="ECO:0000256" key="3">
    <source>
        <dbReference type="RuleBase" id="RU003616"/>
    </source>
</evidence>
<sequence length="195" mass="22150">MYYHIPPFLMFDVIGAEVNNLHKFLDNAGYQFYQRKHHMTNHDKPNCSTELNRKESSVHISDGQSSVRAKSEKTDLVPPVDLWESDTSYELNVIIPGVKDKESIEVEYHDEKRNRVVISGEIPSSHDGAAGSKIRIQESASGRFKREILFPEKPGVDADNIRAKYLNGILHLNIPKLAAVEPEDQVRKIEVISLD</sequence>
<dbReference type="PANTHER" id="PTHR11527">
    <property type="entry name" value="HEAT-SHOCK PROTEIN 20 FAMILY MEMBER"/>
    <property type="match status" value="1"/>
</dbReference>
<comment type="caution">
    <text evidence="5">The sequence shown here is derived from an EMBL/GenBank/DDBJ whole genome shotgun (WGS) entry which is preliminary data.</text>
</comment>
<dbReference type="OrthoDB" id="5511210at2759"/>
<keyword evidence="1" id="KW-0346">Stress response</keyword>
<dbReference type="eggNOG" id="KOG0710">
    <property type="taxonomic scope" value="Eukaryota"/>
</dbReference>
<protein>
    <recommendedName>
        <fullName evidence="4">SHSP domain-containing protein</fullName>
    </recommendedName>
</protein>